<proteinExistence type="predicted"/>
<sequence>MITRIVKLTIQTDRVADFVALFTTYQSDIARFPGCQRVELLADVEERNVFVTLSEWESAEALNAYRKSELFGKVWPATKLLFAAKPEARSFERKIN</sequence>
<dbReference type="SUPFAM" id="SSF54909">
    <property type="entry name" value="Dimeric alpha+beta barrel"/>
    <property type="match status" value="1"/>
</dbReference>
<dbReference type="RefSeq" id="WP_264137534.1">
    <property type="nucleotide sequence ID" value="NZ_JAOYOD010000001.1"/>
</dbReference>
<dbReference type="InterPro" id="IPR011008">
    <property type="entry name" value="Dimeric_a/b-barrel"/>
</dbReference>
<keyword evidence="3" id="KW-1185">Reference proteome</keyword>
<evidence type="ECO:0000313" key="3">
    <source>
        <dbReference type="Proteomes" id="UP001300692"/>
    </source>
</evidence>
<keyword evidence="2" id="KW-0560">Oxidoreductase</keyword>
<dbReference type="Gene3D" id="3.30.70.100">
    <property type="match status" value="1"/>
</dbReference>
<dbReference type="Proteomes" id="UP001300692">
    <property type="component" value="Unassembled WGS sequence"/>
</dbReference>
<feature type="domain" description="ABM" evidence="1">
    <location>
        <begin position="2"/>
        <end position="91"/>
    </location>
</feature>
<gene>
    <name evidence="2" type="ORF">N7U62_08570</name>
</gene>
<dbReference type="EMBL" id="JAOYOD010000001">
    <property type="protein sequence ID" value="MCV9386713.1"/>
    <property type="molecule type" value="Genomic_DNA"/>
</dbReference>
<name>A0ABT3CU04_9BACT</name>
<evidence type="ECO:0000259" key="1">
    <source>
        <dbReference type="PROSITE" id="PS51725"/>
    </source>
</evidence>
<dbReference type="Pfam" id="PF03992">
    <property type="entry name" value="ABM"/>
    <property type="match status" value="1"/>
</dbReference>
<dbReference type="InterPro" id="IPR007138">
    <property type="entry name" value="ABM_dom"/>
</dbReference>
<keyword evidence="2" id="KW-0503">Monooxygenase</keyword>
<dbReference type="PROSITE" id="PS51725">
    <property type="entry name" value="ABM"/>
    <property type="match status" value="1"/>
</dbReference>
<evidence type="ECO:0000313" key="2">
    <source>
        <dbReference type="EMBL" id="MCV9386713.1"/>
    </source>
</evidence>
<comment type="caution">
    <text evidence="2">The sequence shown here is derived from an EMBL/GenBank/DDBJ whole genome shotgun (WGS) entry which is preliminary data.</text>
</comment>
<reference evidence="2 3" key="1">
    <citation type="submission" date="2022-10" db="EMBL/GenBank/DDBJ databases">
        <title>Comparative genomics and taxonomic characterization of three novel marine species of genus Reichenbachiella exhibiting antioxidant and polysaccharide degradation activities.</title>
        <authorList>
            <person name="Muhammad N."/>
            <person name="Lee Y.-J."/>
            <person name="Ko J."/>
            <person name="Kim S.-G."/>
        </authorList>
    </citation>
    <scope>NUCLEOTIDE SEQUENCE [LARGE SCALE GENOMIC DNA]</scope>
    <source>
        <strain evidence="2 3">ABR2-5</strain>
    </source>
</reference>
<protein>
    <submittedName>
        <fullName evidence="2">Antibiotic biosynthesis monooxygenase</fullName>
    </submittedName>
</protein>
<accession>A0ABT3CU04</accession>
<dbReference type="GO" id="GO:0004497">
    <property type="term" value="F:monooxygenase activity"/>
    <property type="evidence" value="ECO:0007669"/>
    <property type="project" value="UniProtKB-KW"/>
</dbReference>
<organism evidence="2 3">
    <name type="scientific">Reichenbachiella ulvae</name>
    <dbReference type="NCBI Taxonomy" id="2980104"/>
    <lineage>
        <taxon>Bacteria</taxon>
        <taxon>Pseudomonadati</taxon>
        <taxon>Bacteroidota</taxon>
        <taxon>Cytophagia</taxon>
        <taxon>Cytophagales</taxon>
        <taxon>Reichenbachiellaceae</taxon>
        <taxon>Reichenbachiella</taxon>
    </lineage>
</organism>